<organism evidence="1 2">
    <name type="scientific">Parascaris univalens</name>
    <name type="common">Nematode worm</name>
    <dbReference type="NCBI Taxonomy" id="6257"/>
    <lineage>
        <taxon>Eukaryota</taxon>
        <taxon>Metazoa</taxon>
        <taxon>Ecdysozoa</taxon>
        <taxon>Nematoda</taxon>
        <taxon>Chromadorea</taxon>
        <taxon>Rhabditida</taxon>
        <taxon>Spirurina</taxon>
        <taxon>Ascaridomorpha</taxon>
        <taxon>Ascaridoidea</taxon>
        <taxon>Ascarididae</taxon>
        <taxon>Parascaris</taxon>
    </lineage>
</organism>
<dbReference type="Proteomes" id="UP000887569">
    <property type="component" value="Unplaced"/>
</dbReference>
<sequence>MQGIASRSEYYGGHTTMRYMLFVALVTLCAVASGLELKTIFEFIFTHPKECGDPFANDAEWIPAHRFCTAKCDVGTHICMKHVKSEKQKCERLPAACVKGLKGLSSK</sequence>
<name>A0A915C6E5_PARUN</name>
<protein>
    <submittedName>
        <fullName evidence="2">Secreted protein</fullName>
    </submittedName>
</protein>
<evidence type="ECO:0000313" key="2">
    <source>
        <dbReference type="WBParaSite" id="PgR095X_g023_t03"/>
    </source>
</evidence>
<dbReference type="WBParaSite" id="PgR095X_g023_t03">
    <property type="protein sequence ID" value="PgR095X_g023_t03"/>
    <property type="gene ID" value="PgR095X_g023"/>
</dbReference>
<proteinExistence type="predicted"/>
<accession>A0A915C6E5</accession>
<reference evidence="2" key="1">
    <citation type="submission" date="2022-11" db="UniProtKB">
        <authorList>
            <consortium name="WormBaseParasite"/>
        </authorList>
    </citation>
    <scope>IDENTIFICATION</scope>
</reference>
<dbReference type="AlphaFoldDB" id="A0A915C6E5"/>
<evidence type="ECO:0000313" key="1">
    <source>
        <dbReference type="Proteomes" id="UP000887569"/>
    </source>
</evidence>
<keyword evidence="1" id="KW-1185">Reference proteome</keyword>